<dbReference type="InterPro" id="IPR027417">
    <property type="entry name" value="P-loop_NTPase"/>
</dbReference>
<sequence>MARRNPRRDRSYRPRHDGRWGDETPYRSSGYYRDRITFGRVLSAVVRGYARWVARSPDTRGLATGLTALYPAGQLAHLMQLPDPLWVAAPSAPLALAAWTATYRKHRSKSYSATVAATVAAAPGWLAFAAHAGAFSLPTLAVYSGAAALAWSAYTWSDVLRERRNWQAECAGWEHLAQAASLTDSRLISVKDVRLGKRYRVDVRKTGKRASQLAGSNSAMAEDIAGALALPRERVKVTDYHKHAGIIIVDVHTVDPWQGKVESPALTSQTAPTTRRSIMDGPLVIGFDPDSGRDMTLVVFDRAGGHHTFIVAPTGSGKTVLYYNIIEQATACRDVLVWGIDLGKGTLGAIWGDALDAYAGIDEYDRALQILTWADQVIKYRSLKSGGRNHVPSPSEPFILIPIDELDELAGYNSPIGHKAKPLFETIYRRGRSAGVGVATASQRGVVQYTGTKDPHANADNKIVLRLNRASEMGNVIPDWQIDGMPNMVSYARGVKGVALVVDGENVWSAGRVRNMSDLDAVEALAHTRGTPAATLEPDLAAALDGYADRRRVHATAGSGTGRAPSPSPSSGWGIDPADPGAVERLAHDLVADVESRLAGMPDPPERATSLDDLVAAKQLFDNAESNDPGLNRGITIPAHIAQPVLTLLDERGPEGASPADLVKATGKPESTVRRWLAIMRDQGLTVSRGSTRAARYYLPEHAPDDHEE</sequence>
<feature type="transmembrane region" description="Helical" evidence="2">
    <location>
        <begin position="113"/>
        <end position="134"/>
    </location>
</feature>
<proteinExistence type="predicted"/>
<comment type="caution">
    <text evidence="3">The sequence shown here is derived from an EMBL/GenBank/DDBJ whole genome shotgun (WGS) entry which is preliminary data.</text>
</comment>
<dbReference type="RefSeq" id="WP_184976126.1">
    <property type="nucleotide sequence ID" value="NZ_JACHIN010000030.1"/>
</dbReference>
<reference evidence="3 4" key="1">
    <citation type="submission" date="2020-08" db="EMBL/GenBank/DDBJ databases">
        <title>Genomic Encyclopedia of Type Strains, Phase IV (KMG-IV): sequencing the most valuable type-strain genomes for metagenomic binning, comparative biology and taxonomic classification.</title>
        <authorList>
            <person name="Goeker M."/>
        </authorList>
    </citation>
    <scope>NUCLEOTIDE SEQUENCE [LARGE SCALE GENOMIC DNA]</scope>
    <source>
        <strain evidence="3 4">DSM 45385</strain>
    </source>
</reference>
<dbReference type="SUPFAM" id="SSF46785">
    <property type="entry name" value="Winged helix' DNA-binding domain"/>
    <property type="match status" value="1"/>
</dbReference>
<accession>A0A7W8EL87</accession>
<dbReference type="Proteomes" id="UP000568380">
    <property type="component" value="Unassembled WGS sequence"/>
</dbReference>
<keyword evidence="4" id="KW-1185">Reference proteome</keyword>
<dbReference type="CDD" id="cd00090">
    <property type="entry name" value="HTH_ARSR"/>
    <property type="match status" value="1"/>
</dbReference>
<gene>
    <name evidence="3" type="ORF">HNR40_010558</name>
</gene>
<dbReference type="Gene3D" id="3.40.50.300">
    <property type="entry name" value="P-loop containing nucleotide triphosphate hydrolases"/>
    <property type="match status" value="1"/>
</dbReference>
<dbReference type="EMBL" id="JACHIN010000030">
    <property type="protein sequence ID" value="MBB5085045.1"/>
    <property type="molecule type" value="Genomic_DNA"/>
</dbReference>
<dbReference type="CDD" id="cd01127">
    <property type="entry name" value="TrwB_TraG_TraD_VirD4"/>
    <property type="match status" value="1"/>
</dbReference>
<protein>
    <recommendedName>
        <fullName evidence="5">FtsK domain-containing protein</fullName>
    </recommendedName>
</protein>
<evidence type="ECO:0000313" key="3">
    <source>
        <dbReference type="EMBL" id="MBB5085045.1"/>
    </source>
</evidence>
<feature type="region of interest" description="Disordered" evidence="1">
    <location>
        <begin position="554"/>
        <end position="576"/>
    </location>
</feature>
<evidence type="ECO:0008006" key="5">
    <source>
        <dbReference type="Google" id="ProtNLM"/>
    </source>
</evidence>
<name>A0A7W8EL87_9ACTN</name>
<evidence type="ECO:0000256" key="2">
    <source>
        <dbReference type="SAM" id="Phobius"/>
    </source>
</evidence>
<dbReference type="SUPFAM" id="SSF52540">
    <property type="entry name" value="P-loop containing nucleoside triphosphate hydrolases"/>
    <property type="match status" value="1"/>
</dbReference>
<dbReference type="InterPro" id="IPR011991">
    <property type="entry name" value="ArsR-like_HTH"/>
</dbReference>
<organism evidence="3 4">
    <name type="scientific">Nonomuraea endophytica</name>
    <dbReference type="NCBI Taxonomy" id="714136"/>
    <lineage>
        <taxon>Bacteria</taxon>
        <taxon>Bacillati</taxon>
        <taxon>Actinomycetota</taxon>
        <taxon>Actinomycetes</taxon>
        <taxon>Streptosporangiales</taxon>
        <taxon>Streptosporangiaceae</taxon>
        <taxon>Nonomuraea</taxon>
    </lineage>
</organism>
<dbReference type="AlphaFoldDB" id="A0A7W8EL87"/>
<keyword evidence="2" id="KW-0472">Membrane</keyword>
<evidence type="ECO:0000256" key="1">
    <source>
        <dbReference type="SAM" id="MobiDB-lite"/>
    </source>
</evidence>
<keyword evidence="2" id="KW-1133">Transmembrane helix</keyword>
<evidence type="ECO:0000313" key="4">
    <source>
        <dbReference type="Proteomes" id="UP000568380"/>
    </source>
</evidence>
<dbReference type="InterPro" id="IPR036390">
    <property type="entry name" value="WH_DNA-bd_sf"/>
</dbReference>
<keyword evidence="2" id="KW-0812">Transmembrane</keyword>